<feature type="region of interest" description="Disordered" evidence="2">
    <location>
        <begin position="223"/>
        <end position="272"/>
    </location>
</feature>
<evidence type="ECO:0000256" key="2">
    <source>
        <dbReference type="SAM" id="MobiDB-lite"/>
    </source>
</evidence>
<dbReference type="CDD" id="cd00590">
    <property type="entry name" value="RRM_SF"/>
    <property type="match status" value="1"/>
</dbReference>
<evidence type="ECO:0000256" key="1">
    <source>
        <dbReference type="PROSITE-ProRule" id="PRU00176"/>
    </source>
</evidence>
<proteinExistence type="predicted"/>
<dbReference type="Gene3D" id="3.30.70.330">
    <property type="match status" value="1"/>
</dbReference>
<organism evidence="4 5">
    <name type="scientific">Oculimacula yallundae</name>
    <dbReference type="NCBI Taxonomy" id="86028"/>
    <lineage>
        <taxon>Eukaryota</taxon>
        <taxon>Fungi</taxon>
        <taxon>Dikarya</taxon>
        <taxon>Ascomycota</taxon>
        <taxon>Pezizomycotina</taxon>
        <taxon>Leotiomycetes</taxon>
        <taxon>Helotiales</taxon>
        <taxon>Ploettnerulaceae</taxon>
        <taxon>Oculimacula</taxon>
    </lineage>
</organism>
<evidence type="ECO:0000259" key="3">
    <source>
        <dbReference type="PROSITE" id="PS50102"/>
    </source>
</evidence>
<dbReference type="InterPro" id="IPR035979">
    <property type="entry name" value="RBD_domain_sf"/>
</dbReference>
<feature type="region of interest" description="Disordered" evidence="2">
    <location>
        <begin position="152"/>
        <end position="177"/>
    </location>
</feature>
<evidence type="ECO:0000313" key="5">
    <source>
        <dbReference type="Proteomes" id="UP001595075"/>
    </source>
</evidence>
<sequence>MSSIWKFETSPFPPLLSYHDLAGDDHPDGKDTWITTANLGVLTHIPGVPSAYAAEDRAGLVLYVRGVPFNIPSNAFRDIFMPFGKVNKSPVLICLGSFETFRWVVMKHADDAQDVVKALHGSTHESGCQLFISMSIAPGKVFELKEQKLPGGYQKAKENQEGAVSHAHPSLPAVQPSKSLLPPIPRIAVPAIIQPVQGVSKPAYPPGLSPRPAAQKPLVVSNQQAPIPPPVEKVEVPDDEQGGSSSSYDNTTTKARPPPKASLIPSSWANIASSSDPKTRVIDLHPEHKSNNVGPRINTQGQTPTVVDSRAEPLADQMRLIFILNLPHNIGLHEITQAVTEGPLVKIQFAYDEDTKDRFVGIIFLYADHADVFYNALIRERERSRPVKFRFIVDVVKGDPYPADDNIRSMLEDPWATRRLTIVKGRFFFMFGERQLKDLCVKIAGEDNVQLVWLYNGGNATVVFADVESAIKVKKVLDVRANDGKNASKNAGENSDHTDWVIWKGLQTTFSKDPCVHPLDLKTAMHD</sequence>
<dbReference type="Proteomes" id="UP001595075">
    <property type="component" value="Unassembled WGS sequence"/>
</dbReference>
<reference evidence="4 5" key="1">
    <citation type="journal article" date="2024" name="Commun. Biol.">
        <title>Comparative genomic analysis of thermophilic fungi reveals convergent evolutionary adaptations and gene losses.</title>
        <authorList>
            <person name="Steindorff A.S."/>
            <person name="Aguilar-Pontes M.V."/>
            <person name="Robinson A.J."/>
            <person name="Andreopoulos B."/>
            <person name="LaButti K."/>
            <person name="Kuo A."/>
            <person name="Mondo S."/>
            <person name="Riley R."/>
            <person name="Otillar R."/>
            <person name="Haridas S."/>
            <person name="Lipzen A."/>
            <person name="Grimwood J."/>
            <person name="Schmutz J."/>
            <person name="Clum A."/>
            <person name="Reid I.D."/>
            <person name="Moisan M.C."/>
            <person name="Butler G."/>
            <person name="Nguyen T.T.M."/>
            <person name="Dewar K."/>
            <person name="Conant G."/>
            <person name="Drula E."/>
            <person name="Henrissat B."/>
            <person name="Hansel C."/>
            <person name="Singer S."/>
            <person name="Hutchinson M.I."/>
            <person name="de Vries R.P."/>
            <person name="Natvig D.O."/>
            <person name="Powell A.J."/>
            <person name="Tsang A."/>
            <person name="Grigoriev I.V."/>
        </authorList>
    </citation>
    <scope>NUCLEOTIDE SEQUENCE [LARGE SCALE GENOMIC DNA]</scope>
    <source>
        <strain evidence="4 5">CBS 494.80</strain>
    </source>
</reference>
<feature type="compositionally biased region" description="Polar residues" evidence="2">
    <location>
        <begin position="242"/>
        <end position="254"/>
    </location>
</feature>
<dbReference type="SMART" id="SM00360">
    <property type="entry name" value="RRM"/>
    <property type="match status" value="1"/>
</dbReference>
<accession>A0ABR4C134</accession>
<dbReference type="InterPro" id="IPR012677">
    <property type="entry name" value="Nucleotide-bd_a/b_plait_sf"/>
</dbReference>
<gene>
    <name evidence="4" type="ORF">VTL71DRAFT_5435</name>
</gene>
<dbReference type="InterPro" id="IPR000504">
    <property type="entry name" value="RRM_dom"/>
</dbReference>
<keyword evidence="5" id="KW-1185">Reference proteome</keyword>
<feature type="domain" description="RRM" evidence="3">
    <location>
        <begin position="60"/>
        <end position="137"/>
    </location>
</feature>
<evidence type="ECO:0000313" key="4">
    <source>
        <dbReference type="EMBL" id="KAL2063630.1"/>
    </source>
</evidence>
<dbReference type="EMBL" id="JAZHXI010000015">
    <property type="protein sequence ID" value="KAL2063630.1"/>
    <property type="molecule type" value="Genomic_DNA"/>
</dbReference>
<dbReference type="PROSITE" id="PS50102">
    <property type="entry name" value="RRM"/>
    <property type="match status" value="1"/>
</dbReference>
<name>A0ABR4C134_9HELO</name>
<comment type="caution">
    <text evidence="4">The sequence shown here is derived from an EMBL/GenBank/DDBJ whole genome shotgun (WGS) entry which is preliminary data.</text>
</comment>
<protein>
    <recommendedName>
        <fullName evidence="3">RRM domain-containing protein</fullName>
    </recommendedName>
</protein>
<keyword evidence="1" id="KW-0694">RNA-binding</keyword>
<dbReference type="SUPFAM" id="SSF54928">
    <property type="entry name" value="RNA-binding domain, RBD"/>
    <property type="match status" value="1"/>
</dbReference>